<dbReference type="GO" id="GO:0005737">
    <property type="term" value="C:cytoplasm"/>
    <property type="evidence" value="ECO:0007669"/>
    <property type="project" value="TreeGrafter"/>
</dbReference>
<proteinExistence type="inferred from homology"/>
<dbReference type="AlphaFoldDB" id="A0A1E3H495"/>
<dbReference type="RefSeq" id="WP_069306975.1">
    <property type="nucleotide sequence ID" value="NZ_MCRJ01000053.1"/>
</dbReference>
<feature type="domain" description="Phospholipase/carboxylesterase/thioesterase" evidence="2">
    <location>
        <begin position="65"/>
        <end position="214"/>
    </location>
</feature>
<dbReference type="Proteomes" id="UP000094622">
    <property type="component" value="Unassembled WGS sequence"/>
</dbReference>
<dbReference type="OrthoDB" id="9801763at2"/>
<dbReference type="GO" id="GO:0052689">
    <property type="term" value="F:carboxylic ester hydrolase activity"/>
    <property type="evidence" value="ECO:0007669"/>
    <property type="project" value="TreeGrafter"/>
</dbReference>
<dbReference type="SUPFAM" id="SSF53474">
    <property type="entry name" value="alpha/beta-Hydrolases"/>
    <property type="match status" value="1"/>
</dbReference>
<sequence>MSLAITGGDGPHAGQTISRAGAALDTARIAMVLVHGRGASAADILGLAEAFGRDDVAYFAPQATHHTWYPQRFLVPTAHNQPYLDSALSVIGKLTDDIIAGGIPAERIVLAGFSQGACLAQEYAIRTPRRWGGVVGLSGGLIGSDAEISGHQGSMEGTPVILGCSDVDAHIPLGRVIASGEAFDRLGAEVTVRIFPGMGHMVNIEEIGMVRELLRGIAGDTMAS</sequence>
<dbReference type="InterPro" id="IPR003140">
    <property type="entry name" value="PLipase/COase/thioEstase"/>
</dbReference>
<dbReference type="GO" id="GO:0008474">
    <property type="term" value="F:palmitoyl-(protein) hydrolase activity"/>
    <property type="evidence" value="ECO:0007669"/>
    <property type="project" value="TreeGrafter"/>
</dbReference>
<organism evidence="3 4">
    <name type="scientific">Methylobrevis pamukkalensis</name>
    <dbReference type="NCBI Taxonomy" id="1439726"/>
    <lineage>
        <taxon>Bacteria</taxon>
        <taxon>Pseudomonadati</taxon>
        <taxon>Pseudomonadota</taxon>
        <taxon>Alphaproteobacteria</taxon>
        <taxon>Hyphomicrobiales</taxon>
        <taxon>Pleomorphomonadaceae</taxon>
        <taxon>Methylobrevis</taxon>
    </lineage>
</organism>
<gene>
    <name evidence="3" type="ORF">A6302_02319</name>
</gene>
<dbReference type="PANTHER" id="PTHR10655:SF70">
    <property type="entry name" value="PHOSPHOLIPASE_CARBOXYLESTERASE_THIOESTERASE DOMAIN-CONTAINING PROTEIN"/>
    <property type="match status" value="1"/>
</dbReference>
<evidence type="ECO:0000256" key="1">
    <source>
        <dbReference type="ARBA" id="ARBA00006499"/>
    </source>
</evidence>
<protein>
    <submittedName>
        <fullName evidence="3">Putative hydrolase</fullName>
    </submittedName>
</protein>
<evidence type="ECO:0000313" key="3">
    <source>
        <dbReference type="EMBL" id="ODN70341.1"/>
    </source>
</evidence>
<comment type="similarity">
    <text evidence="1">Belongs to the AB hydrolase superfamily. AB hydrolase 2 family.</text>
</comment>
<dbReference type="InterPro" id="IPR029058">
    <property type="entry name" value="AB_hydrolase_fold"/>
</dbReference>
<dbReference type="Pfam" id="PF02230">
    <property type="entry name" value="Abhydrolase_2"/>
    <property type="match status" value="1"/>
</dbReference>
<name>A0A1E3H495_9HYPH</name>
<reference evidence="3 4" key="1">
    <citation type="submission" date="2016-07" db="EMBL/GenBank/DDBJ databases">
        <title>Draft Genome Sequence of Methylobrevis pamukkalensis PK2.</title>
        <authorList>
            <person name="Vasilenko O.V."/>
            <person name="Doronina N.V."/>
            <person name="Shmareva M.N."/>
            <person name="Tarlachkov S.V."/>
            <person name="Mustakhimov I."/>
            <person name="Trotsenko Y.A."/>
        </authorList>
    </citation>
    <scope>NUCLEOTIDE SEQUENCE [LARGE SCALE GENOMIC DNA]</scope>
    <source>
        <strain evidence="3 4">PK2</strain>
    </source>
</reference>
<dbReference type="InterPro" id="IPR050565">
    <property type="entry name" value="LYPA1-2/EST-like"/>
</dbReference>
<accession>A0A1E3H495</accession>
<evidence type="ECO:0000313" key="4">
    <source>
        <dbReference type="Proteomes" id="UP000094622"/>
    </source>
</evidence>
<keyword evidence="3" id="KW-0378">Hydrolase</keyword>
<dbReference type="Gene3D" id="3.40.50.1820">
    <property type="entry name" value="alpha/beta hydrolase"/>
    <property type="match status" value="1"/>
</dbReference>
<evidence type="ECO:0000259" key="2">
    <source>
        <dbReference type="Pfam" id="PF02230"/>
    </source>
</evidence>
<keyword evidence="4" id="KW-1185">Reference proteome</keyword>
<dbReference type="PANTHER" id="PTHR10655">
    <property type="entry name" value="LYSOPHOSPHOLIPASE-RELATED"/>
    <property type="match status" value="1"/>
</dbReference>
<dbReference type="EMBL" id="MCRJ01000053">
    <property type="protein sequence ID" value="ODN70341.1"/>
    <property type="molecule type" value="Genomic_DNA"/>
</dbReference>
<comment type="caution">
    <text evidence="3">The sequence shown here is derived from an EMBL/GenBank/DDBJ whole genome shotgun (WGS) entry which is preliminary data.</text>
</comment>